<feature type="transmembrane region" description="Helical" evidence="5">
    <location>
        <begin position="48"/>
        <end position="66"/>
    </location>
</feature>
<dbReference type="EMBL" id="JAVDWQ010000006">
    <property type="protein sequence ID" value="MDR7210200.1"/>
    <property type="molecule type" value="Genomic_DNA"/>
</dbReference>
<evidence type="ECO:0000256" key="1">
    <source>
        <dbReference type="ARBA" id="ARBA00004141"/>
    </source>
</evidence>
<dbReference type="InterPro" id="IPR016944">
    <property type="entry name" value="UCP030066"/>
</dbReference>
<evidence type="ECO:0000256" key="4">
    <source>
        <dbReference type="ARBA" id="ARBA00023136"/>
    </source>
</evidence>
<reference evidence="6 7" key="1">
    <citation type="submission" date="2023-07" db="EMBL/GenBank/DDBJ databases">
        <title>Sorghum-associated microbial communities from plants grown in Nebraska, USA.</title>
        <authorList>
            <person name="Schachtman D."/>
        </authorList>
    </citation>
    <scope>NUCLEOTIDE SEQUENCE [LARGE SCALE GENOMIC DNA]</scope>
    <source>
        <strain evidence="6 7">4129</strain>
    </source>
</reference>
<sequence>MKKDKIIYWATTGLFSALMFMNAYMYFTAPKMIEGFRHLGFTDFFRRELAIAKIIGAIVLLVPAFPSKIKEWAYAGFGITFIAAALAHYAANDPTTNIVMPFFFLVFLFVSNFYFSKTNNNNH</sequence>
<feature type="transmembrane region" description="Helical" evidence="5">
    <location>
        <begin position="98"/>
        <end position="115"/>
    </location>
</feature>
<evidence type="ECO:0000313" key="7">
    <source>
        <dbReference type="Proteomes" id="UP001269081"/>
    </source>
</evidence>
<dbReference type="Pfam" id="PF13564">
    <property type="entry name" value="DoxX_2"/>
    <property type="match status" value="1"/>
</dbReference>
<evidence type="ECO:0000256" key="3">
    <source>
        <dbReference type="ARBA" id="ARBA00022989"/>
    </source>
</evidence>
<dbReference type="RefSeq" id="WP_310281030.1">
    <property type="nucleotide sequence ID" value="NZ_JAVDWQ010000006.1"/>
</dbReference>
<proteinExistence type="predicted"/>
<keyword evidence="3 5" id="KW-1133">Transmembrane helix</keyword>
<evidence type="ECO:0000256" key="2">
    <source>
        <dbReference type="ARBA" id="ARBA00022692"/>
    </source>
</evidence>
<organism evidence="6 7">
    <name type="scientific">Flavobacterium piscis</name>
    <dbReference type="NCBI Taxonomy" id="1114874"/>
    <lineage>
        <taxon>Bacteria</taxon>
        <taxon>Pseudomonadati</taxon>
        <taxon>Bacteroidota</taxon>
        <taxon>Flavobacteriia</taxon>
        <taxon>Flavobacteriales</taxon>
        <taxon>Flavobacteriaceae</taxon>
        <taxon>Flavobacterium</taxon>
    </lineage>
</organism>
<dbReference type="Proteomes" id="UP001269081">
    <property type="component" value="Unassembled WGS sequence"/>
</dbReference>
<comment type="caution">
    <text evidence="6">The sequence shown here is derived from an EMBL/GenBank/DDBJ whole genome shotgun (WGS) entry which is preliminary data.</text>
</comment>
<evidence type="ECO:0008006" key="8">
    <source>
        <dbReference type="Google" id="ProtNLM"/>
    </source>
</evidence>
<keyword evidence="4 5" id="KW-0472">Membrane</keyword>
<gene>
    <name evidence="6" type="ORF">J2W48_002140</name>
</gene>
<name>A0ABU1Y7H6_9FLAO</name>
<evidence type="ECO:0000256" key="5">
    <source>
        <dbReference type="SAM" id="Phobius"/>
    </source>
</evidence>
<protein>
    <recommendedName>
        <fullName evidence="8">DoxX family protein</fullName>
    </recommendedName>
</protein>
<dbReference type="InterPro" id="IPR032808">
    <property type="entry name" value="DoxX"/>
</dbReference>
<feature type="transmembrane region" description="Helical" evidence="5">
    <location>
        <begin position="72"/>
        <end position="91"/>
    </location>
</feature>
<accession>A0ABU1Y7H6</accession>
<comment type="subcellular location">
    <subcellularLocation>
        <location evidence="1">Membrane</location>
        <topology evidence="1">Multi-pass membrane protein</topology>
    </subcellularLocation>
</comment>
<feature type="transmembrane region" description="Helical" evidence="5">
    <location>
        <begin position="6"/>
        <end position="27"/>
    </location>
</feature>
<keyword evidence="7" id="KW-1185">Reference proteome</keyword>
<dbReference type="PIRSF" id="PIRSF030066">
    <property type="entry name" value="UCP030066"/>
    <property type="match status" value="1"/>
</dbReference>
<evidence type="ECO:0000313" key="6">
    <source>
        <dbReference type="EMBL" id="MDR7210200.1"/>
    </source>
</evidence>
<keyword evidence="2 5" id="KW-0812">Transmembrane</keyword>